<organism evidence="2">
    <name type="scientific">marine metagenome</name>
    <dbReference type="NCBI Taxonomy" id="408172"/>
    <lineage>
        <taxon>unclassified sequences</taxon>
        <taxon>metagenomes</taxon>
        <taxon>ecological metagenomes</taxon>
    </lineage>
</organism>
<dbReference type="AlphaFoldDB" id="A0A382CA08"/>
<dbReference type="SUPFAM" id="SSF52540">
    <property type="entry name" value="P-loop containing nucleoside triphosphate hydrolases"/>
    <property type="match status" value="1"/>
</dbReference>
<dbReference type="PANTHER" id="PTHR22674:SF6">
    <property type="entry name" value="NTPASE KAP FAMILY P-LOOP DOMAIN-CONTAINING PROTEIN 1"/>
    <property type="match status" value="1"/>
</dbReference>
<dbReference type="Gene3D" id="3.40.50.300">
    <property type="entry name" value="P-loop containing nucleotide triphosphate hydrolases"/>
    <property type="match status" value="1"/>
</dbReference>
<protein>
    <recommendedName>
        <fullName evidence="1">KAP NTPase domain-containing protein</fullName>
    </recommendedName>
</protein>
<dbReference type="InterPro" id="IPR011646">
    <property type="entry name" value="KAP_P-loop"/>
</dbReference>
<evidence type="ECO:0000259" key="1">
    <source>
        <dbReference type="Pfam" id="PF07693"/>
    </source>
</evidence>
<dbReference type="InterPro" id="IPR027417">
    <property type="entry name" value="P-loop_NTPase"/>
</dbReference>
<name>A0A382CA08_9ZZZZ</name>
<accession>A0A382CA08</accession>
<gene>
    <name evidence="2" type="ORF">METZ01_LOCUS175051</name>
</gene>
<dbReference type="InterPro" id="IPR052754">
    <property type="entry name" value="NTPase_KAP_P-loop"/>
</dbReference>
<reference evidence="2" key="1">
    <citation type="submission" date="2018-05" db="EMBL/GenBank/DDBJ databases">
        <authorList>
            <person name="Lanie J.A."/>
            <person name="Ng W.-L."/>
            <person name="Kazmierczak K.M."/>
            <person name="Andrzejewski T.M."/>
            <person name="Davidsen T.M."/>
            <person name="Wayne K.J."/>
            <person name="Tettelin H."/>
            <person name="Glass J.I."/>
            <person name="Rusch D."/>
            <person name="Podicherti R."/>
            <person name="Tsui H.-C.T."/>
            <person name="Winkler M.E."/>
        </authorList>
    </citation>
    <scope>NUCLEOTIDE SEQUENCE</scope>
</reference>
<feature type="domain" description="KAP NTPase" evidence="1">
    <location>
        <begin position="27"/>
        <end position="309"/>
    </location>
</feature>
<sequence length="554" mass="62999">MGKLTGIIDEPVSSGGQDHLDISVHTESLIMFIRETNTPITIGIQGEWGSGKTSLLNSIYHDFSSNQECKQIWINSWEYSLLSSPEESLLKIINKIIDDLLDSDVDVDRKEKIKSGAEKLFKGALRIGATAVGGSEAGNVAKELLGSSDQSISQLRGQLNNLVDDIAARETNPFKKVLIYVDDLDRIEPKNAVAILELLKNIFSIPHCVFILAIDYQVVVKGLEYKFGKQTPENEWEFRAFFDKIIQLPFMMPMGQYNIGKYVNHLLTEVGFVGEEGLEDQDVSEVILRTIGGNPRSIKRLVNSVSLIQIFTEEKSADNSQDSKTENDDGTNIDNETEKFLIFALLCLQIAYPPIYSLLTRKPNFTTWDNNFALGETKKKEEEKKEIFDREFNLINKSEEFDDEWEQALFRVCYLRPRLKPRVEDISKFFSYLKSKMEDGKADIGDSIEYVLNQTSVTSVASTDQGQDQPKKKFSVENLTVKDSVDFTFNNKNYTLTLFKEKGALRLYDENKKEMSARGIFFEIIKQEKLDITSKHTRGMGPKIFKYYKEKIGG</sequence>
<evidence type="ECO:0000313" key="2">
    <source>
        <dbReference type="EMBL" id="SVB22197.1"/>
    </source>
</evidence>
<dbReference type="Pfam" id="PF07693">
    <property type="entry name" value="KAP_NTPase"/>
    <property type="match status" value="1"/>
</dbReference>
<dbReference type="PANTHER" id="PTHR22674">
    <property type="entry name" value="NTPASE, KAP FAMILY P-LOOP DOMAIN-CONTAINING 1"/>
    <property type="match status" value="1"/>
</dbReference>
<dbReference type="EMBL" id="UINC01033239">
    <property type="protein sequence ID" value="SVB22197.1"/>
    <property type="molecule type" value="Genomic_DNA"/>
</dbReference>
<proteinExistence type="predicted"/>